<evidence type="ECO:0000313" key="9">
    <source>
        <dbReference type="Proteomes" id="UP000515152"/>
    </source>
</evidence>
<dbReference type="InterPro" id="IPR019471">
    <property type="entry name" value="Interferon_reg_factor-3"/>
</dbReference>
<evidence type="ECO:0000313" key="10">
    <source>
        <dbReference type="RefSeq" id="XP_012690433.2"/>
    </source>
</evidence>
<gene>
    <name evidence="10" type="primary">irf10</name>
</gene>
<keyword evidence="9" id="KW-1185">Reference proteome</keyword>
<dbReference type="Pfam" id="PF10401">
    <property type="entry name" value="IRF-3"/>
    <property type="match status" value="1"/>
</dbReference>
<dbReference type="Gene3D" id="1.10.10.10">
    <property type="entry name" value="Winged helix-like DNA-binding domain superfamily/Winged helix DNA-binding domain"/>
    <property type="match status" value="1"/>
</dbReference>
<dbReference type="PANTHER" id="PTHR11949:SF24">
    <property type="entry name" value="INTERFERON REGULATORY FACTOR 9"/>
    <property type="match status" value="1"/>
</dbReference>
<evidence type="ECO:0000256" key="2">
    <source>
        <dbReference type="ARBA" id="ARBA00023015"/>
    </source>
</evidence>
<dbReference type="Proteomes" id="UP000515152">
    <property type="component" value="Chromosome 4"/>
</dbReference>
<dbReference type="SUPFAM" id="SSF49879">
    <property type="entry name" value="SMAD/FHA domain"/>
    <property type="match status" value="1"/>
</dbReference>
<keyword evidence="4" id="KW-0010">Activator</keyword>
<dbReference type="PROSITE" id="PS00601">
    <property type="entry name" value="IRF_1"/>
    <property type="match status" value="1"/>
</dbReference>
<dbReference type="Gene3D" id="2.60.200.10">
    <property type="match status" value="1"/>
</dbReference>
<name>A0A6P3W5K3_CLUHA</name>
<dbReference type="GO" id="GO:0000981">
    <property type="term" value="F:DNA-binding transcription factor activity, RNA polymerase II-specific"/>
    <property type="evidence" value="ECO:0007669"/>
    <property type="project" value="TreeGrafter"/>
</dbReference>
<dbReference type="AlphaFoldDB" id="A0A6P3W5K3"/>
<dbReference type="FunFam" id="1.10.10.10:FF:000041">
    <property type="entry name" value="Interferon regulatory factor 4"/>
    <property type="match status" value="1"/>
</dbReference>
<organism evidence="9 10">
    <name type="scientific">Clupea harengus</name>
    <name type="common">Atlantic herring</name>
    <dbReference type="NCBI Taxonomy" id="7950"/>
    <lineage>
        <taxon>Eukaryota</taxon>
        <taxon>Metazoa</taxon>
        <taxon>Chordata</taxon>
        <taxon>Craniata</taxon>
        <taxon>Vertebrata</taxon>
        <taxon>Euteleostomi</taxon>
        <taxon>Actinopterygii</taxon>
        <taxon>Neopterygii</taxon>
        <taxon>Teleostei</taxon>
        <taxon>Clupei</taxon>
        <taxon>Clupeiformes</taxon>
        <taxon>Clupeoidei</taxon>
        <taxon>Clupeidae</taxon>
        <taxon>Clupea</taxon>
    </lineage>
</organism>
<sequence>MFKMEENVRNMRLKEWLIAQIDSGRYAGLSWENQEKTMFRIPWKHAAKQDYRQNEDAALFKAWAIYKGKYREGRDKADPSVWKTRLRCALNKSTDFQEVPDRSQLDISEPYKVYRILQDSNPSADSQGSPMIMQGHHTDFPATGVHLARPQFGANGESSRKVGSVPRERLVKEEPEQHGVLLESRLPIGRPLLPTELHISDFRLRVRVFYQGQMVEEVVSLTQDGCFILQGSVPVGSERIYGPCAAQRVLFPRCPLPPGMAEAMSRLLPHLERGVLVWVGPDGVFIKRFCQGRVYWDGPLAEHKDQPNKLDRERTCKLLDMSTFLQELERFMRGEGPRPCYKIDLCFGEEFPEAGVPKSKRLITAQVVPLFAKELLLRLPPPSTGATQQQSQAHRDEGHRP</sequence>
<dbReference type="InterPro" id="IPR017855">
    <property type="entry name" value="SMAD-like_dom_sf"/>
</dbReference>
<feature type="region of interest" description="Disordered" evidence="7">
    <location>
        <begin position="380"/>
        <end position="401"/>
    </location>
</feature>
<evidence type="ECO:0000256" key="4">
    <source>
        <dbReference type="ARBA" id="ARBA00023159"/>
    </source>
</evidence>
<dbReference type="GO" id="GO:0000978">
    <property type="term" value="F:RNA polymerase II cis-regulatory region sequence-specific DNA binding"/>
    <property type="evidence" value="ECO:0007669"/>
    <property type="project" value="TreeGrafter"/>
</dbReference>
<dbReference type="Pfam" id="PF00605">
    <property type="entry name" value="IRF"/>
    <property type="match status" value="1"/>
</dbReference>
<dbReference type="SMART" id="SM00348">
    <property type="entry name" value="IRF"/>
    <property type="match status" value="1"/>
</dbReference>
<keyword evidence="5" id="KW-0804">Transcription</keyword>
<feature type="domain" description="IRF tryptophan pentad repeat" evidence="8">
    <location>
        <begin position="10"/>
        <end position="118"/>
    </location>
</feature>
<evidence type="ECO:0000256" key="3">
    <source>
        <dbReference type="ARBA" id="ARBA00023125"/>
    </source>
</evidence>
<evidence type="ECO:0000256" key="6">
    <source>
        <dbReference type="ARBA" id="ARBA00023242"/>
    </source>
</evidence>
<dbReference type="InterPro" id="IPR036388">
    <property type="entry name" value="WH-like_DNA-bd_sf"/>
</dbReference>
<dbReference type="InterPro" id="IPR001346">
    <property type="entry name" value="Interferon_reg_fact_DNA-bd_dom"/>
</dbReference>
<evidence type="ECO:0000259" key="8">
    <source>
        <dbReference type="PROSITE" id="PS51507"/>
    </source>
</evidence>
<dbReference type="GO" id="GO:0005634">
    <property type="term" value="C:nucleus"/>
    <property type="evidence" value="ECO:0007669"/>
    <property type="project" value="UniProtKB-SubCell"/>
</dbReference>
<dbReference type="GO" id="GO:0045944">
    <property type="term" value="P:positive regulation of transcription by RNA polymerase II"/>
    <property type="evidence" value="ECO:0007669"/>
    <property type="project" value="UniProtKB-ARBA"/>
</dbReference>
<evidence type="ECO:0000256" key="5">
    <source>
        <dbReference type="ARBA" id="ARBA00023163"/>
    </source>
</evidence>
<dbReference type="GO" id="GO:0002376">
    <property type="term" value="P:immune system process"/>
    <property type="evidence" value="ECO:0007669"/>
    <property type="project" value="TreeGrafter"/>
</dbReference>
<protein>
    <submittedName>
        <fullName evidence="10">Interferon regulatory factor 10 isoform X1</fullName>
    </submittedName>
</protein>
<proteinExistence type="predicted"/>
<dbReference type="CTD" id="405815"/>
<dbReference type="CDD" id="cd00103">
    <property type="entry name" value="IRF"/>
    <property type="match status" value="1"/>
</dbReference>
<dbReference type="InterPro" id="IPR036390">
    <property type="entry name" value="WH_DNA-bd_sf"/>
</dbReference>
<dbReference type="PROSITE" id="PS51507">
    <property type="entry name" value="IRF_2"/>
    <property type="match status" value="1"/>
</dbReference>
<evidence type="ECO:0000256" key="1">
    <source>
        <dbReference type="ARBA" id="ARBA00004123"/>
    </source>
</evidence>
<dbReference type="PANTHER" id="PTHR11949">
    <property type="entry name" value="INTERFERON REGULATORY FACTOR"/>
    <property type="match status" value="1"/>
</dbReference>
<dbReference type="SMART" id="SM01243">
    <property type="entry name" value="IRF-3"/>
    <property type="match status" value="1"/>
</dbReference>
<keyword evidence="3" id="KW-0238">DNA-binding</keyword>
<comment type="subcellular location">
    <subcellularLocation>
        <location evidence="1">Nucleus</location>
    </subcellularLocation>
</comment>
<evidence type="ECO:0000256" key="7">
    <source>
        <dbReference type="SAM" id="MobiDB-lite"/>
    </source>
</evidence>
<dbReference type="InterPro" id="IPR008984">
    <property type="entry name" value="SMAD_FHA_dom_sf"/>
</dbReference>
<dbReference type="RefSeq" id="XP_012690433.2">
    <property type="nucleotide sequence ID" value="XM_012834979.2"/>
</dbReference>
<dbReference type="SUPFAM" id="SSF46785">
    <property type="entry name" value="Winged helix' DNA-binding domain"/>
    <property type="match status" value="1"/>
</dbReference>
<dbReference type="PRINTS" id="PR00267">
    <property type="entry name" value="INTFRNREGFCT"/>
</dbReference>
<reference evidence="10" key="1">
    <citation type="submission" date="2025-08" db="UniProtKB">
        <authorList>
            <consortium name="RefSeq"/>
        </authorList>
    </citation>
    <scope>IDENTIFICATION</scope>
</reference>
<accession>A0A6P3W5K3</accession>
<dbReference type="GeneID" id="105906785"/>
<dbReference type="OrthoDB" id="8698246at2759"/>
<keyword evidence="6" id="KW-0539">Nucleus</keyword>
<keyword evidence="2" id="KW-0805">Transcription regulation</keyword>
<dbReference type="KEGG" id="char:105906785"/>
<dbReference type="InterPro" id="IPR019817">
    <property type="entry name" value="Interferon_reg_fac_CS"/>
</dbReference>